<dbReference type="Proteomes" id="UP000540698">
    <property type="component" value="Unassembled WGS sequence"/>
</dbReference>
<name>A0A7X6R6W1_9NOCA</name>
<dbReference type="AlphaFoldDB" id="A0A7X6R6W1"/>
<organism evidence="1 2">
    <name type="scientific">Nocardia gamkensis</name>
    <dbReference type="NCBI Taxonomy" id="352869"/>
    <lineage>
        <taxon>Bacteria</taxon>
        <taxon>Bacillati</taxon>
        <taxon>Actinomycetota</taxon>
        <taxon>Actinomycetes</taxon>
        <taxon>Mycobacteriales</taxon>
        <taxon>Nocardiaceae</taxon>
        <taxon>Nocardia</taxon>
    </lineage>
</organism>
<accession>A0A7X6R6W1</accession>
<protein>
    <submittedName>
        <fullName evidence="1">Uncharacterized protein</fullName>
    </submittedName>
</protein>
<proteinExistence type="predicted"/>
<keyword evidence="2" id="KW-1185">Reference proteome</keyword>
<evidence type="ECO:0000313" key="1">
    <source>
        <dbReference type="EMBL" id="NKY30806.1"/>
    </source>
</evidence>
<dbReference type="RefSeq" id="WP_062975724.1">
    <property type="nucleotide sequence ID" value="NZ_JAAXOS010000021.1"/>
</dbReference>
<dbReference type="EMBL" id="JAAXOS010000021">
    <property type="protein sequence ID" value="NKY30806.1"/>
    <property type="molecule type" value="Genomic_DNA"/>
</dbReference>
<gene>
    <name evidence="1" type="ORF">HGB38_32040</name>
</gene>
<reference evidence="1 2" key="1">
    <citation type="submission" date="2020-04" db="EMBL/GenBank/DDBJ databases">
        <title>MicrobeNet Type strains.</title>
        <authorList>
            <person name="Nicholson A.C."/>
        </authorList>
    </citation>
    <scope>NUCLEOTIDE SEQUENCE [LARGE SCALE GENOMIC DNA]</scope>
    <source>
        <strain evidence="1 2">DSM 44956</strain>
    </source>
</reference>
<sequence length="94" mass="10445">MADVVMPETWMSPKREILIRARQSMGLGLEAFAERLNELIGPVAWPRVPLTWQAIDVWETELQPPDHVVDAALELLRVTQTPWSVGIDAAGVSA</sequence>
<comment type="caution">
    <text evidence="1">The sequence shown here is derived from an EMBL/GenBank/DDBJ whole genome shotgun (WGS) entry which is preliminary data.</text>
</comment>
<evidence type="ECO:0000313" key="2">
    <source>
        <dbReference type="Proteomes" id="UP000540698"/>
    </source>
</evidence>